<dbReference type="Proteomes" id="UP001360560">
    <property type="component" value="Unassembled WGS sequence"/>
</dbReference>
<protein>
    <recommendedName>
        <fullName evidence="2">BOD1/SHG1 domain-containing protein</fullName>
    </recommendedName>
</protein>
<name>A0AAV5QW14_9ASCO</name>
<gene>
    <name evidence="3" type="ORF">DASC09_062450</name>
</gene>
<comment type="caution">
    <text evidence="3">The sequence shown here is derived from an EMBL/GenBank/DDBJ whole genome shotgun (WGS) entry which is preliminary data.</text>
</comment>
<proteinExistence type="predicted"/>
<evidence type="ECO:0000313" key="4">
    <source>
        <dbReference type="Proteomes" id="UP001360560"/>
    </source>
</evidence>
<keyword evidence="1" id="KW-0175">Coiled coil</keyword>
<feature type="coiled-coil region" evidence="1">
    <location>
        <begin position="90"/>
        <end position="128"/>
    </location>
</feature>
<dbReference type="GeneID" id="90076894"/>
<evidence type="ECO:0000256" key="1">
    <source>
        <dbReference type="SAM" id="Coils"/>
    </source>
</evidence>
<dbReference type="EMBL" id="BTFZ01000020">
    <property type="protein sequence ID" value="GMM38906.1"/>
    <property type="molecule type" value="Genomic_DNA"/>
</dbReference>
<organism evidence="3 4">
    <name type="scientific">Saccharomycopsis crataegensis</name>
    <dbReference type="NCBI Taxonomy" id="43959"/>
    <lineage>
        <taxon>Eukaryota</taxon>
        <taxon>Fungi</taxon>
        <taxon>Dikarya</taxon>
        <taxon>Ascomycota</taxon>
        <taxon>Saccharomycotina</taxon>
        <taxon>Saccharomycetes</taxon>
        <taxon>Saccharomycopsidaceae</taxon>
        <taxon>Saccharomycopsis</taxon>
    </lineage>
</organism>
<dbReference type="InterPro" id="IPR055264">
    <property type="entry name" value="BOD1/SHG1_dom"/>
</dbReference>
<dbReference type="RefSeq" id="XP_064855901.1">
    <property type="nucleotide sequence ID" value="XM_064999829.1"/>
</dbReference>
<dbReference type="Pfam" id="PF05205">
    <property type="entry name" value="COMPASS-Shg1"/>
    <property type="match status" value="1"/>
</dbReference>
<sequence>MADSKQIVTAFKRKGNFDRYRHLIYDSFKTPNGDDDHNNKVRTSGFTRLSESISSKITKKLNEDPKLTTHNRGKTAGLLTGYLYKDEEVNRIIEESIRETMKEQKDLKDKIRLELKEVSEQLKDKDEVQDRENTGSK</sequence>
<evidence type="ECO:0000313" key="3">
    <source>
        <dbReference type="EMBL" id="GMM38906.1"/>
    </source>
</evidence>
<accession>A0AAV5QW14</accession>
<evidence type="ECO:0000259" key="2">
    <source>
        <dbReference type="Pfam" id="PF05205"/>
    </source>
</evidence>
<feature type="domain" description="BOD1/SHG1" evidence="2">
    <location>
        <begin position="6"/>
        <end position="114"/>
    </location>
</feature>
<keyword evidence="4" id="KW-1185">Reference proteome</keyword>
<reference evidence="3 4" key="1">
    <citation type="journal article" date="2023" name="Elife">
        <title>Identification of key yeast species and microbe-microbe interactions impacting larval growth of Drosophila in the wild.</title>
        <authorList>
            <person name="Mure A."/>
            <person name="Sugiura Y."/>
            <person name="Maeda R."/>
            <person name="Honda K."/>
            <person name="Sakurai N."/>
            <person name="Takahashi Y."/>
            <person name="Watada M."/>
            <person name="Katoh T."/>
            <person name="Gotoh A."/>
            <person name="Gotoh Y."/>
            <person name="Taniguchi I."/>
            <person name="Nakamura K."/>
            <person name="Hayashi T."/>
            <person name="Katayama T."/>
            <person name="Uemura T."/>
            <person name="Hattori Y."/>
        </authorList>
    </citation>
    <scope>NUCLEOTIDE SEQUENCE [LARGE SCALE GENOMIC DNA]</scope>
    <source>
        <strain evidence="3 4">SC-9</strain>
    </source>
</reference>
<dbReference type="AlphaFoldDB" id="A0AAV5QW14"/>